<evidence type="ECO:0000313" key="3">
    <source>
        <dbReference type="Proteomes" id="UP000267096"/>
    </source>
</evidence>
<dbReference type="EMBL" id="UYRR01021554">
    <property type="protein sequence ID" value="VDK31036.1"/>
    <property type="molecule type" value="Genomic_DNA"/>
</dbReference>
<evidence type="ECO:0000313" key="4">
    <source>
        <dbReference type="WBParaSite" id="ASIM_0000843901-mRNA-1"/>
    </source>
</evidence>
<keyword evidence="3" id="KW-1185">Reference proteome</keyword>
<sequence length="164" mass="18328">MIDTPPPCSQPESPEFAPPTAKLSSDLCAHQQISSSLGQSNPYGVYPLYRYESFTNVNHRKLPFAHQMIPICSEETMSSCGNSSGTERPSQYDVERMRSNQANKLLQRHFDVAAVFTPKSLLSSPSSSKHQLFPSQTLQAIQHDLWSGVKLRLGHLQNVDEPEQ</sequence>
<reference evidence="4" key="1">
    <citation type="submission" date="2017-02" db="UniProtKB">
        <authorList>
            <consortium name="WormBaseParasite"/>
        </authorList>
    </citation>
    <scope>IDENTIFICATION</scope>
</reference>
<evidence type="ECO:0000313" key="2">
    <source>
        <dbReference type="EMBL" id="VDK31036.1"/>
    </source>
</evidence>
<reference evidence="2 3" key="2">
    <citation type="submission" date="2018-11" db="EMBL/GenBank/DDBJ databases">
        <authorList>
            <consortium name="Pathogen Informatics"/>
        </authorList>
    </citation>
    <scope>NUCLEOTIDE SEQUENCE [LARGE SCALE GENOMIC DNA]</scope>
</reference>
<organism evidence="4">
    <name type="scientific">Anisakis simplex</name>
    <name type="common">Herring worm</name>
    <dbReference type="NCBI Taxonomy" id="6269"/>
    <lineage>
        <taxon>Eukaryota</taxon>
        <taxon>Metazoa</taxon>
        <taxon>Ecdysozoa</taxon>
        <taxon>Nematoda</taxon>
        <taxon>Chromadorea</taxon>
        <taxon>Rhabditida</taxon>
        <taxon>Spirurina</taxon>
        <taxon>Ascaridomorpha</taxon>
        <taxon>Ascaridoidea</taxon>
        <taxon>Anisakidae</taxon>
        <taxon>Anisakis</taxon>
        <taxon>Anisakis simplex complex</taxon>
    </lineage>
</organism>
<dbReference type="Proteomes" id="UP000267096">
    <property type="component" value="Unassembled WGS sequence"/>
</dbReference>
<evidence type="ECO:0000256" key="1">
    <source>
        <dbReference type="SAM" id="MobiDB-lite"/>
    </source>
</evidence>
<name>A0A0M3JLA8_ANISI</name>
<dbReference type="WBParaSite" id="ASIM_0000843901-mRNA-1">
    <property type="protein sequence ID" value="ASIM_0000843901-mRNA-1"/>
    <property type="gene ID" value="ASIM_0000843901"/>
</dbReference>
<dbReference type="AlphaFoldDB" id="A0A0M3JLA8"/>
<feature type="region of interest" description="Disordered" evidence="1">
    <location>
        <begin position="1"/>
        <end position="21"/>
    </location>
</feature>
<proteinExistence type="predicted"/>
<protein>
    <submittedName>
        <fullName evidence="4">DET1- and DDB1-associated protein 1</fullName>
    </submittedName>
</protein>
<gene>
    <name evidence="2" type="ORF">ASIM_LOCUS8189</name>
</gene>
<accession>A0A0M3JLA8</accession>